<keyword evidence="2" id="KW-1185">Reference proteome</keyword>
<gene>
    <name evidence="1" type="ORF">NEOCIP111885_01407</name>
</gene>
<dbReference type="Proteomes" id="UP000789845">
    <property type="component" value="Unassembled WGS sequence"/>
</dbReference>
<sequence length="176" mass="20613">MMKNVFLLLFIVSLSFNYYQHRQNNNFKLSIGSEYLNTVRNTVFDLDGPSTFWIEELKKDKGDVLLERHIGELQANAINFNKIGGKYQIIGVQLQHISNLYWDLSTAVKNKDNDKIIDLNSQIEEHKNFIIKVLKQVDKNLGDNQILWYRELSNPNSKTSNLFWNELKAFESNNKN</sequence>
<evidence type="ECO:0000313" key="2">
    <source>
        <dbReference type="Proteomes" id="UP000789845"/>
    </source>
</evidence>
<comment type="caution">
    <text evidence="1">The sequence shown here is derived from an EMBL/GenBank/DDBJ whole genome shotgun (WGS) entry which is preliminary data.</text>
</comment>
<organism evidence="1 2">
    <name type="scientific">Pseudoneobacillus rhizosphaerae</name>
    <dbReference type="NCBI Taxonomy" id="2880968"/>
    <lineage>
        <taxon>Bacteria</taxon>
        <taxon>Bacillati</taxon>
        <taxon>Bacillota</taxon>
        <taxon>Bacilli</taxon>
        <taxon>Bacillales</taxon>
        <taxon>Bacillaceae</taxon>
        <taxon>Pseudoneobacillus</taxon>
    </lineage>
</organism>
<reference evidence="1" key="1">
    <citation type="submission" date="2021-10" db="EMBL/GenBank/DDBJ databases">
        <authorList>
            <person name="Criscuolo A."/>
        </authorList>
    </citation>
    <scope>NUCLEOTIDE SEQUENCE</scope>
    <source>
        <strain evidence="1">CIP111885</strain>
    </source>
</reference>
<name>A0A9C7G919_9BACI</name>
<accession>A0A9C7G919</accession>
<protein>
    <submittedName>
        <fullName evidence="1">Uncharacterized protein</fullName>
    </submittedName>
</protein>
<dbReference type="EMBL" id="CAKJTG010000006">
    <property type="protein sequence ID" value="CAG9607715.1"/>
    <property type="molecule type" value="Genomic_DNA"/>
</dbReference>
<dbReference type="AlphaFoldDB" id="A0A9C7G919"/>
<proteinExistence type="predicted"/>
<dbReference type="RefSeq" id="WP_230495969.1">
    <property type="nucleotide sequence ID" value="NZ_CAKJTG010000006.1"/>
</dbReference>
<evidence type="ECO:0000313" key="1">
    <source>
        <dbReference type="EMBL" id="CAG9607715.1"/>
    </source>
</evidence>